<evidence type="ECO:0000313" key="2">
    <source>
        <dbReference type="Proteomes" id="UP000317940"/>
    </source>
</evidence>
<reference evidence="1 2" key="1">
    <citation type="submission" date="2019-06" db="EMBL/GenBank/DDBJ databases">
        <title>Sequencing the genomes of 1000 actinobacteria strains.</title>
        <authorList>
            <person name="Klenk H.-P."/>
        </authorList>
    </citation>
    <scope>NUCLEOTIDE SEQUENCE [LARGE SCALE GENOMIC DNA]</scope>
    <source>
        <strain evidence="1 2">DSM 44826</strain>
    </source>
</reference>
<dbReference type="EMBL" id="VIWT01000001">
    <property type="protein sequence ID" value="TWG00767.1"/>
    <property type="molecule type" value="Genomic_DNA"/>
</dbReference>
<proteinExistence type="predicted"/>
<dbReference type="OrthoDB" id="4247127at2"/>
<keyword evidence="2" id="KW-1185">Reference proteome</keyword>
<dbReference type="Proteomes" id="UP000317940">
    <property type="component" value="Unassembled WGS sequence"/>
</dbReference>
<dbReference type="AlphaFoldDB" id="A0A561UN37"/>
<sequence>MENVTPEQSGRVLWRGRLGKKDVEVREVDGRCTLRAGDRSTVLDDRSTVRHRQGLLRNRIIVERPGEPAFVYRYRLHWMAQVYSPMFEGSYDRWSAEADDPGLGLVELLGGTDDWT</sequence>
<gene>
    <name evidence="1" type="ORF">FHX73_114647</name>
</gene>
<evidence type="ECO:0000313" key="1">
    <source>
        <dbReference type="EMBL" id="TWG00767.1"/>
    </source>
</evidence>
<accession>A0A561UN37</accession>
<name>A0A561UN37_9ACTN</name>
<organism evidence="1 2">
    <name type="scientific">Kitasatospora viridis</name>
    <dbReference type="NCBI Taxonomy" id="281105"/>
    <lineage>
        <taxon>Bacteria</taxon>
        <taxon>Bacillati</taxon>
        <taxon>Actinomycetota</taxon>
        <taxon>Actinomycetes</taxon>
        <taxon>Kitasatosporales</taxon>
        <taxon>Streptomycetaceae</taxon>
        <taxon>Kitasatospora</taxon>
    </lineage>
</organism>
<protein>
    <submittedName>
        <fullName evidence="1">Uncharacterized protein</fullName>
    </submittedName>
</protein>
<dbReference type="RefSeq" id="WP_145906814.1">
    <property type="nucleotide sequence ID" value="NZ_BAAAMZ010000003.1"/>
</dbReference>
<comment type="caution">
    <text evidence="1">The sequence shown here is derived from an EMBL/GenBank/DDBJ whole genome shotgun (WGS) entry which is preliminary data.</text>
</comment>